<comment type="caution">
    <text evidence="2">The sequence shown here is derived from an EMBL/GenBank/DDBJ whole genome shotgun (WGS) entry which is preliminary data.</text>
</comment>
<organism evidence="2 3">
    <name type="scientific">Mycobacterium kansasii</name>
    <dbReference type="NCBI Taxonomy" id="1768"/>
    <lineage>
        <taxon>Bacteria</taxon>
        <taxon>Bacillati</taxon>
        <taxon>Actinomycetota</taxon>
        <taxon>Actinomycetes</taxon>
        <taxon>Mycobacteriales</taxon>
        <taxon>Mycobacteriaceae</taxon>
        <taxon>Mycobacterium</taxon>
    </lineage>
</organism>
<dbReference type="EMBL" id="MVBM01000014">
    <property type="protein sequence ID" value="OOK63950.1"/>
    <property type="molecule type" value="Genomic_DNA"/>
</dbReference>
<feature type="compositionally biased region" description="Basic and acidic residues" evidence="1">
    <location>
        <begin position="66"/>
        <end position="90"/>
    </location>
</feature>
<sequence>MTSPGTAPTSRSGAALRIAWRALTLAGVDGVDLMRRLEQVLRAERTGEGVFATVLSLTIPAVPRAPRREPHQGDPGRSSRDVGARRRHREWLEPRPARRWACTSTTGRSMSWHCRPATGCC</sequence>
<protein>
    <submittedName>
        <fullName evidence="2">Putative magnesium/manganese-dependent phosphatase domain protein</fullName>
    </submittedName>
</protein>
<feature type="region of interest" description="Disordered" evidence="1">
    <location>
        <begin position="61"/>
        <end position="90"/>
    </location>
</feature>
<name>A0A1V3WAI7_MYCKA</name>
<dbReference type="AlphaFoldDB" id="A0A1V3WAI7"/>
<evidence type="ECO:0000256" key="1">
    <source>
        <dbReference type="SAM" id="MobiDB-lite"/>
    </source>
</evidence>
<dbReference type="Proteomes" id="UP000189229">
    <property type="component" value="Unassembled WGS sequence"/>
</dbReference>
<gene>
    <name evidence="2" type="ORF">BZL30_9327</name>
</gene>
<accession>A0A1V3WAI7</accession>
<proteinExistence type="predicted"/>
<reference evidence="2 3" key="1">
    <citation type="submission" date="2017-02" db="EMBL/GenBank/DDBJ databases">
        <title>Complete genome sequences of Mycobacterium kansasii strains isolated from rhesus macaques.</title>
        <authorList>
            <person name="Panda A."/>
            <person name="Nagaraj S."/>
            <person name="Zhao X."/>
            <person name="Tettelin H."/>
            <person name="Detolla L.J."/>
        </authorList>
    </citation>
    <scope>NUCLEOTIDE SEQUENCE [LARGE SCALE GENOMIC DNA]</scope>
    <source>
        <strain evidence="2 3">11-3813</strain>
    </source>
</reference>
<evidence type="ECO:0000313" key="2">
    <source>
        <dbReference type="EMBL" id="OOK63950.1"/>
    </source>
</evidence>
<evidence type="ECO:0000313" key="3">
    <source>
        <dbReference type="Proteomes" id="UP000189229"/>
    </source>
</evidence>